<dbReference type="OMA" id="ICIHYEA"/>
<evidence type="ECO:0000313" key="4">
    <source>
        <dbReference type="Proteomes" id="UP000002059"/>
    </source>
</evidence>
<dbReference type="OrthoDB" id="4177776at2759"/>
<gene>
    <name evidence="3" type="ORF">PAAG_11766</name>
</gene>
<accession>A0A0A2VKX1</accession>
<feature type="domain" description="Fungal-type protein kinase" evidence="2">
    <location>
        <begin position="20"/>
        <end position="152"/>
    </location>
</feature>
<evidence type="ECO:0000313" key="3">
    <source>
        <dbReference type="EMBL" id="KGQ01529.1"/>
    </source>
</evidence>
<dbReference type="KEGG" id="pbl:PAAG_11766"/>
<feature type="compositionally biased region" description="Low complexity" evidence="1">
    <location>
        <begin position="11"/>
        <end position="21"/>
    </location>
</feature>
<dbReference type="PANTHER" id="PTHR38248">
    <property type="entry name" value="FUNK1 6"/>
    <property type="match status" value="1"/>
</dbReference>
<keyword evidence="4" id="KW-1185">Reference proteome</keyword>
<dbReference type="InterPro" id="IPR011009">
    <property type="entry name" value="Kinase-like_dom_sf"/>
</dbReference>
<dbReference type="STRING" id="502779.A0A0A2VKX1"/>
<organism evidence="3 4">
    <name type="scientific">Paracoccidioides lutzii (strain ATCC MYA-826 / Pb01)</name>
    <name type="common">Paracoccidioides brasiliensis</name>
    <dbReference type="NCBI Taxonomy" id="502779"/>
    <lineage>
        <taxon>Eukaryota</taxon>
        <taxon>Fungi</taxon>
        <taxon>Dikarya</taxon>
        <taxon>Ascomycota</taxon>
        <taxon>Pezizomycotina</taxon>
        <taxon>Eurotiomycetes</taxon>
        <taxon>Eurotiomycetidae</taxon>
        <taxon>Onygenales</taxon>
        <taxon>Ajellomycetaceae</taxon>
        <taxon>Paracoccidioides</taxon>
    </lineage>
</organism>
<evidence type="ECO:0000259" key="2">
    <source>
        <dbReference type="Pfam" id="PF17667"/>
    </source>
</evidence>
<dbReference type="GeneID" id="26970653"/>
<protein>
    <recommendedName>
        <fullName evidence="2">Fungal-type protein kinase domain-containing protein</fullName>
    </recommendedName>
</protein>
<dbReference type="PANTHER" id="PTHR38248:SF2">
    <property type="entry name" value="FUNK1 11"/>
    <property type="match status" value="1"/>
</dbReference>
<reference evidence="3 4" key="1">
    <citation type="journal article" date="2011" name="PLoS Genet.">
        <title>Comparative genomic analysis of human fungal pathogens causing paracoccidioidomycosis.</title>
        <authorList>
            <person name="Desjardins C.A."/>
            <person name="Champion M.D."/>
            <person name="Holder J.W."/>
            <person name="Muszewska A."/>
            <person name="Goldberg J."/>
            <person name="Bailao A.M."/>
            <person name="Brigido M.M."/>
            <person name="Ferreira M.E."/>
            <person name="Garcia A.M."/>
            <person name="Grynberg M."/>
            <person name="Gujja S."/>
            <person name="Heiman D.I."/>
            <person name="Henn M.R."/>
            <person name="Kodira C.D."/>
            <person name="Leon-Narvaez H."/>
            <person name="Longo L.V."/>
            <person name="Ma L.J."/>
            <person name="Malavazi I."/>
            <person name="Matsuo A.L."/>
            <person name="Morais F.V."/>
            <person name="Pereira M."/>
            <person name="Rodriguez-Brito S."/>
            <person name="Sakthikumar S."/>
            <person name="Salem-Izacc S.M."/>
            <person name="Sykes S.M."/>
            <person name="Teixeira M.M."/>
            <person name="Vallejo M.C."/>
            <person name="Walter M.E."/>
            <person name="Yandava C."/>
            <person name="Young S."/>
            <person name="Zeng Q."/>
            <person name="Zucker J."/>
            <person name="Felipe M.S."/>
            <person name="Goldman G.H."/>
            <person name="Haas B.J."/>
            <person name="McEwen J.G."/>
            <person name="Nino-Vega G."/>
            <person name="Puccia R."/>
            <person name="San-Blas G."/>
            <person name="Soares C.M."/>
            <person name="Birren B.W."/>
            <person name="Cuomo C.A."/>
        </authorList>
    </citation>
    <scope>NUCLEOTIDE SEQUENCE [LARGE SCALE GENOMIC DNA]</scope>
    <source>
        <strain evidence="4">ATCC MYA-826 / Pb01</strain>
    </source>
</reference>
<dbReference type="Pfam" id="PF17667">
    <property type="entry name" value="Pkinase_fungal"/>
    <property type="match status" value="1"/>
</dbReference>
<proteinExistence type="predicted"/>
<feature type="region of interest" description="Disordered" evidence="1">
    <location>
        <begin position="1"/>
        <end position="27"/>
    </location>
</feature>
<dbReference type="HOGENOM" id="CLU_005513_2_0_1"/>
<evidence type="ECO:0000256" key="1">
    <source>
        <dbReference type="SAM" id="MobiDB-lite"/>
    </source>
</evidence>
<dbReference type="SUPFAM" id="SSF56112">
    <property type="entry name" value="Protein kinase-like (PK-like)"/>
    <property type="match status" value="1"/>
</dbReference>
<dbReference type="Proteomes" id="UP000002059">
    <property type="component" value="Partially assembled WGS sequence"/>
</dbReference>
<sequence length="251" mass="28197">MDTAFPPPPSKCTQSSSPSKSAGHSTSFNQVHRRVIIQDYGKPIYESSSKATLLTGLAGCIEGYMSLHDEAGLIQCDISPCNLMVNEDKDNPSWPAFLINLDLAIKVQRDGSSGVQGKTGTRAFMAISVLYGEKHCFMHDLESFFWVLFWICIHYDGCGKGSIVEEFDKWNYMNTGELARTRKGVISDEGDFLRLAEDYFTPYYQSLIPCVNQLRRLVFPDGGRWKKPNFNLSQNMIETLQDAQHNSDAVN</sequence>
<dbReference type="Gene3D" id="1.10.510.10">
    <property type="entry name" value="Transferase(Phosphotransferase) domain 1"/>
    <property type="match status" value="1"/>
</dbReference>
<dbReference type="RefSeq" id="XP_015703045.1">
    <property type="nucleotide sequence ID" value="XM_015847354.1"/>
</dbReference>
<feature type="compositionally biased region" description="Pro residues" evidence="1">
    <location>
        <begin position="1"/>
        <end position="10"/>
    </location>
</feature>
<name>A0A0A2VKX1_PARBA</name>
<dbReference type="AlphaFoldDB" id="A0A0A2VKX1"/>
<dbReference type="InterPro" id="IPR040976">
    <property type="entry name" value="Pkinase_fungal"/>
</dbReference>
<dbReference type="VEuPathDB" id="FungiDB:PAAG_11766"/>
<dbReference type="EMBL" id="KN294000">
    <property type="protein sequence ID" value="KGQ01529.1"/>
    <property type="molecule type" value="Genomic_DNA"/>
</dbReference>